<gene>
    <name evidence="1" type="ORF">FHX46_003895</name>
</gene>
<dbReference type="EMBL" id="JAANOU010000001">
    <property type="protein sequence ID" value="NIH81365.1"/>
    <property type="molecule type" value="Genomic_DNA"/>
</dbReference>
<evidence type="ECO:0000313" key="1">
    <source>
        <dbReference type="EMBL" id="NIH81365.1"/>
    </source>
</evidence>
<comment type="caution">
    <text evidence="1">The sequence shown here is derived from an EMBL/GenBank/DDBJ whole genome shotgun (WGS) entry which is preliminary data.</text>
</comment>
<protein>
    <submittedName>
        <fullName evidence="1">Uncharacterized protein</fullName>
    </submittedName>
</protein>
<accession>A0ABX0T1F1</accession>
<reference evidence="1 2" key="1">
    <citation type="submission" date="2020-03" db="EMBL/GenBank/DDBJ databases">
        <title>Sequencing the genomes of 1000 actinobacteria strains.</title>
        <authorList>
            <person name="Klenk H.-P."/>
        </authorList>
    </citation>
    <scope>NUCLEOTIDE SEQUENCE [LARGE SCALE GENOMIC DNA]</scope>
    <source>
        <strain evidence="1 2">DSM 45668</strain>
    </source>
</reference>
<proteinExistence type="predicted"/>
<keyword evidence="2" id="KW-1185">Reference proteome</keyword>
<name>A0ABX0T1F1_9PSEU</name>
<organism evidence="1 2">
    <name type="scientific">Amycolatopsis viridis</name>
    <dbReference type="NCBI Taxonomy" id="185678"/>
    <lineage>
        <taxon>Bacteria</taxon>
        <taxon>Bacillati</taxon>
        <taxon>Actinomycetota</taxon>
        <taxon>Actinomycetes</taxon>
        <taxon>Pseudonocardiales</taxon>
        <taxon>Pseudonocardiaceae</taxon>
        <taxon>Amycolatopsis</taxon>
    </lineage>
</organism>
<evidence type="ECO:0000313" key="2">
    <source>
        <dbReference type="Proteomes" id="UP000754495"/>
    </source>
</evidence>
<sequence>MNTVLMTCVAVPAAERRERLRRFGRCLRTQDISTI</sequence>
<dbReference type="Proteomes" id="UP000754495">
    <property type="component" value="Unassembled WGS sequence"/>
</dbReference>